<evidence type="ECO:0000313" key="3">
    <source>
        <dbReference type="Proteomes" id="UP000190092"/>
    </source>
</evidence>
<reference evidence="3" key="1">
    <citation type="submission" date="2017-02" db="EMBL/GenBank/DDBJ databases">
        <authorList>
            <person name="Varghese N."/>
            <person name="Submissions S."/>
        </authorList>
    </citation>
    <scope>NUCLEOTIDE SEQUENCE [LARGE SCALE GENOMIC DNA]</scope>
    <source>
        <strain evidence="3">ATCC 27094</strain>
    </source>
</reference>
<feature type="domain" description="J" evidence="1">
    <location>
        <begin position="189"/>
        <end position="253"/>
    </location>
</feature>
<dbReference type="Gene3D" id="1.10.3680.10">
    <property type="entry name" value="TerB-like"/>
    <property type="match status" value="1"/>
</dbReference>
<dbReference type="SMART" id="SM00271">
    <property type="entry name" value="DnaJ"/>
    <property type="match status" value="1"/>
</dbReference>
<organism evidence="2 3">
    <name type="scientific">Enhydrobacter aerosaccus</name>
    <dbReference type="NCBI Taxonomy" id="225324"/>
    <lineage>
        <taxon>Bacteria</taxon>
        <taxon>Pseudomonadati</taxon>
        <taxon>Pseudomonadota</taxon>
        <taxon>Alphaproteobacteria</taxon>
        <taxon>Hyphomicrobiales</taxon>
        <taxon>Enhydrobacter</taxon>
    </lineage>
</organism>
<dbReference type="Gene3D" id="1.10.287.110">
    <property type="entry name" value="DnaJ domain"/>
    <property type="match status" value="1"/>
</dbReference>
<dbReference type="AlphaFoldDB" id="A0A1T4JPL9"/>
<dbReference type="Proteomes" id="UP000190092">
    <property type="component" value="Unassembled WGS sequence"/>
</dbReference>
<protein>
    <submittedName>
        <fullName evidence="2">DnaJ like chaperone protein</fullName>
    </submittedName>
</protein>
<dbReference type="Pfam" id="PF05099">
    <property type="entry name" value="TerB"/>
    <property type="match status" value="1"/>
</dbReference>
<dbReference type="CDD" id="cd06257">
    <property type="entry name" value="DnaJ"/>
    <property type="match status" value="1"/>
</dbReference>
<dbReference type="EMBL" id="FUWJ01000001">
    <property type="protein sequence ID" value="SJZ31995.1"/>
    <property type="molecule type" value="Genomic_DNA"/>
</dbReference>
<evidence type="ECO:0000259" key="1">
    <source>
        <dbReference type="PROSITE" id="PS50076"/>
    </source>
</evidence>
<accession>A0A1T4JPL9</accession>
<dbReference type="OrthoDB" id="9782583at2"/>
<sequence>MKIWGKIVGGTAGFALGGPIAALLGVMAGHAVDQYVLEGRVSNETAPAAPRDPNDHPGLRQIGFTIGVIALGAKMARVDGEVTHKEVEAFRSFFQVPAGEERNVERFFDLAKRDASGFEPYARQVAALFPDAPEILENVLEGLFDIAKADGQVSAEEAGYLAKVATIFGLSAERFERAKAAALGVVECEPCIILGIDPLASDEEIREAWLRQVRANHPDRLIAQGLPEEAIAVANRKLALINDAYDRLRRQRGLIAA</sequence>
<gene>
    <name evidence="2" type="ORF">SAMN02745126_00292</name>
</gene>
<proteinExistence type="predicted"/>
<name>A0A1T4JPL9_9HYPH</name>
<dbReference type="InterPro" id="IPR007791">
    <property type="entry name" value="DjlA_N"/>
</dbReference>
<evidence type="ECO:0000313" key="2">
    <source>
        <dbReference type="EMBL" id="SJZ31995.1"/>
    </source>
</evidence>
<dbReference type="SUPFAM" id="SSF158682">
    <property type="entry name" value="TerB-like"/>
    <property type="match status" value="1"/>
</dbReference>
<dbReference type="InterPro" id="IPR036869">
    <property type="entry name" value="J_dom_sf"/>
</dbReference>
<dbReference type="PROSITE" id="PS50076">
    <property type="entry name" value="DNAJ_2"/>
    <property type="match status" value="1"/>
</dbReference>
<keyword evidence="3" id="KW-1185">Reference proteome</keyword>
<dbReference type="RefSeq" id="WP_085932047.1">
    <property type="nucleotide sequence ID" value="NZ_FUWJ01000001.1"/>
</dbReference>
<dbReference type="STRING" id="225324.SAMN02745126_00292"/>
<dbReference type="CDD" id="cd07316">
    <property type="entry name" value="terB_like_DjlA"/>
    <property type="match status" value="1"/>
</dbReference>
<dbReference type="InterPro" id="IPR029024">
    <property type="entry name" value="TerB-like"/>
</dbReference>
<dbReference type="SUPFAM" id="SSF46565">
    <property type="entry name" value="Chaperone J-domain"/>
    <property type="match status" value="1"/>
</dbReference>
<dbReference type="InterPro" id="IPR001623">
    <property type="entry name" value="DnaJ_domain"/>
</dbReference>